<reference evidence="9" key="2">
    <citation type="journal article" date="2021" name="PeerJ">
        <title>Extensive microbial diversity within the chicken gut microbiome revealed by metagenomics and culture.</title>
        <authorList>
            <person name="Gilroy R."/>
            <person name="Ravi A."/>
            <person name="Getino M."/>
            <person name="Pursley I."/>
            <person name="Horton D.L."/>
            <person name="Alikhan N.F."/>
            <person name="Baker D."/>
            <person name="Gharbi K."/>
            <person name="Hall N."/>
            <person name="Watson M."/>
            <person name="Adriaenssens E.M."/>
            <person name="Foster-Nyarko E."/>
            <person name="Jarju S."/>
            <person name="Secka A."/>
            <person name="Antonio M."/>
            <person name="Oren A."/>
            <person name="Chaudhuri R.R."/>
            <person name="La Ragione R."/>
            <person name="Hildebrand F."/>
            <person name="Pallen M.J."/>
        </authorList>
    </citation>
    <scope>NUCLEOTIDE SEQUENCE</scope>
    <source>
        <strain evidence="9">CHK157-1446</strain>
    </source>
</reference>
<dbReference type="Pfam" id="PF00717">
    <property type="entry name" value="Peptidase_S24"/>
    <property type="match status" value="1"/>
</dbReference>
<proteinExistence type="inferred from homology"/>
<keyword evidence="4 7" id="KW-0068">Autocatalytic cleavage</keyword>
<dbReference type="InterPro" id="IPR006197">
    <property type="entry name" value="Peptidase_S24_LexA"/>
</dbReference>
<dbReference type="PRINTS" id="PR00726">
    <property type="entry name" value="LEXASERPTASE"/>
</dbReference>
<keyword evidence="6" id="KW-0742">SOS response</keyword>
<dbReference type="PROSITE" id="PS50943">
    <property type="entry name" value="HTH_CROC1"/>
    <property type="match status" value="1"/>
</dbReference>
<accession>A0A9D1EMA2</accession>
<gene>
    <name evidence="9" type="ORF">IAD01_00855</name>
</gene>
<dbReference type="GO" id="GO:0006355">
    <property type="term" value="P:regulation of DNA-templated transcription"/>
    <property type="evidence" value="ECO:0007669"/>
    <property type="project" value="InterPro"/>
</dbReference>
<dbReference type="PANTHER" id="PTHR33516">
    <property type="entry name" value="LEXA REPRESSOR"/>
    <property type="match status" value="1"/>
</dbReference>
<organism evidence="9 10">
    <name type="scientific">Candidatus Faeciplasma gallinarum</name>
    <dbReference type="NCBI Taxonomy" id="2840799"/>
    <lineage>
        <taxon>Bacteria</taxon>
        <taxon>Bacillati</taxon>
        <taxon>Bacillota</taxon>
        <taxon>Clostridia</taxon>
        <taxon>Eubacteriales</taxon>
        <taxon>Oscillospiraceae</taxon>
        <taxon>Oscillospiraceae incertae sedis</taxon>
        <taxon>Candidatus Faeciplasma</taxon>
    </lineage>
</organism>
<dbReference type="InterPro" id="IPR015927">
    <property type="entry name" value="Peptidase_S24_S26A/B/C"/>
</dbReference>
<evidence type="ECO:0000256" key="3">
    <source>
        <dbReference type="ARBA" id="ARBA00022801"/>
    </source>
</evidence>
<dbReference type="InterPro" id="IPR010982">
    <property type="entry name" value="Lambda_DNA-bd_dom_sf"/>
</dbReference>
<comment type="caution">
    <text evidence="9">The sequence shown here is derived from an EMBL/GenBank/DDBJ whole genome shotgun (WGS) entry which is preliminary data.</text>
</comment>
<dbReference type="GO" id="GO:0006281">
    <property type="term" value="P:DNA repair"/>
    <property type="evidence" value="ECO:0007669"/>
    <property type="project" value="UniProtKB-KW"/>
</dbReference>
<dbReference type="Proteomes" id="UP000823982">
    <property type="component" value="Unassembled WGS sequence"/>
</dbReference>
<name>A0A9D1EMA2_9FIRM</name>
<dbReference type="CDD" id="cd00093">
    <property type="entry name" value="HTH_XRE"/>
    <property type="match status" value="1"/>
</dbReference>
<dbReference type="InterPro" id="IPR039418">
    <property type="entry name" value="LexA-like"/>
</dbReference>
<dbReference type="Pfam" id="PF01381">
    <property type="entry name" value="HTH_3"/>
    <property type="match status" value="1"/>
</dbReference>
<dbReference type="SUPFAM" id="SSF51306">
    <property type="entry name" value="LexA/Signal peptidase"/>
    <property type="match status" value="1"/>
</dbReference>
<keyword evidence="3 7" id="KW-0378">Hydrolase</keyword>
<evidence type="ECO:0000313" key="9">
    <source>
        <dbReference type="EMBL" id="HIS23945.1"/>
    </source>
</evidence>
<reference evidence="9" key="1">
    <citation type="submission" date="2020-10" db="EMBL/GenBank/DDBJ databases">
        <authorList>
            <person name="Gilroy R."/>
        </authorList>
    </citation>
    <scope>NUCLEOTIDE SEQUENCE</scope>
    <source>
        <strain evidence="9">CHK157-1446</strain>
    </source>
</reference>
<sequence length="203" mass="22015">MHVQLGSIIYKRRKELGMTLEELGNAVGVSKSTVKKWESGIIANMRSDKIAELARALNLDPWILIGAEEGGSHDVDLRTKKIPVLGTIACGAPIYAQENIEDYVAAAADCKADFALKCKGDSMIGARIYDGDLVFIKEQPQVENGEIAAVVIGDEATLKRVYCQKDRITLVAANPAYEPMVFSGSELDGIRILGKAVFFVGKL</sequence>
<evidence type="ECO:0000256" key="7">
    <source>
        <dbReference type="RuleBase" id="RU003991"/>
    </source>
</evidence>
<dbReference type="Gene3D" id="1.10.260.40">
    <property type="entry name" value="lambda repressor-like DNA-binding domains"/>
    <property type="match status" value="1"/>
</dbReference>
<dbReference type="SUPFAM" id="SSF47413">
    <property type="entry name" value="lambda repressor-like DNA-binding domains"/>
    <property type="match status" value="1"/>
</dbReference>
<evidence type="ECO:0000256" key="5">
    <source>
        <dbReference type="ARBA" id="ARBA00023204"/>
    </source>
</evidence>
<feature type="domain" description="HTH cro/C1-type" evidence="8">
    <location>
        <begin position="9"/>
        <end position="64"/>
    </location>
</feature>
<protein>
    <submittedName>
        <fullName evidence="9">Helix-turn-helix domain-containing protein</fullName>
    </submittedName>
</protein>
<dbReference type="Gene3D" id="2.10.109.10">
    <property type="entry name" value="Umud Fragment, subunit A"/>
    <property type="match status" value="1"/>
</dbReference>
<comment type="similarity">
    <text evidence="1 7">Belongs to the peptidase S24 family.</text>
</comment>
<evidence type="ECO:0000256" key="4">
    <source>
        <dbReference type="ARBA" id="ARBA00022813"/>
    </source>
</evidence>
<keyword evidence="2" id="KW-0227">DNA damage</keyword>
<dbReference type="InterPro" id="IPR050077">
    <property type="entry name" value="LexA_repressor"/>
</dbReference>
<evidence type="ECO:0000256" key="2">
    <source>
        <dbReference type="ARBA" id="ARBA00022763"/>
    </source>
</evidence>
<dbReference type="GO" id="GO:0009432">
    <property type="term" value="P:SOS response"/>
    <property type="evidence" value="ECO:0007669"/>
    <property type="project" value="UniProtKB-KW"/>
</dbReference>
<evidence type="ECO:0000256" key="6">
    <source>
        <dbReference type="ARBA" id="ARBA00023236"/>
    </source>
</evidence>
<dbReference type="InterPro" id="IPR001387">
    <property type="entry name" value="Cro/C1-type_HTH"/>
</dbReference>
<evidence type="ECO:0000313" key="10">
    <source>
        <dbReference type="Proteomes" id="UP000823982"/>
    </source>
</evidence>
<dbReference type="InterPro" id="IPR036286">
    <property type="entry name" value="LexA/Signal_pep-like_sf"/>
</dbReference>
<dbReference type="PANTHER" id="PTHR33516:SF2">
    <property type="entry name" value="LEXA REPRESSOR-RELATED"/>
    <property type="match status" value="1"/>
</dbReference>
<dbReference type="SMART" id="SM00530">
    <property type="entry name" value="HTH_XRE"/>
    <property type="match status" value="1"/>
</dbReference>
<evidence type="ECO:0000256" key="1">
    <source>
        <dbReference type="ARBA" id="ARBA00007484"/>
    </source>
</evidence>
<dbReference type="CDD" id="cd06529">
    <property type="entry name" value="S24_LexA-like"/>
    <property type="match status" value="1"/>
</dbReference>
<dbReference type="EMBL" id="DVIR01000006">
    <property type="protein sequence ID" value="HIS23945.1"/>
    <property type="molecule type" value="Genomic_DNA"/>
</dbReference>
<keyword evidence="5" id="KW-0234">DNA repair</keyword>
<dbReference type="AlphaFoldDB" id="A0A9D1EMA2"/>
<dbReference type="GO" id="GO:0003677">
    <property type="term" value="F:DNA binding"/>
    <property type="evidence" value="ECO:0007669"/>
    <property type="project" value="InterPro"/>
</dbReference>
<dbReference type="GO" id="GO:0016787">
    <property type="term" value="F:hydrolase activity"/>
    <property type="evidence" value="ECO:0007669"/>
    <property type="project" value="UniProtKB-KW"/>
</dbReference>
<evidence type="ECO:0000259" key="8">
    <source>
        <dbReference type="PROSITE" id="PS50943"/>
    </source>
</evidence>